<sequence length="396" mass="46873">MKTIQIIAFCIILTACRNENRENSLLTNQKTQISTMPIKEIKEIKEHIELQKRVNTEEEGFENPYSMTSKDLELASTVIFEGLKNNGFKKTTEEDFLKRIKLIFGIENKKSSNYKIHSTNMYISLYGNQNLPYEDLIKNEFYNSIDTRNYYLMLKNHIIIELEYLEDIIKISKDNTYKIIVKPNLVHRNKYLFNSDKASLAWLLNNDKPFLIALLEKYGYDKDPKINKMVLDSIYKEYTQTGPVRGQYIATLFFIKDSYNQLQIREGLLRYVEETTSSTDNRLLYALSAFMDSLYSEDRDHIYNEDPSKKFTELEKAKIIAYFTNIEIPLIEKYKQDQVIWNNATSTFYYLAQEQPQMVELIKKNNYFGLPKLKIMIDETLKQIEVYNEHYHESNP</sequence>
<dbReference type="EMBL" id="BAABBY010000004">
    <property type="protein sequence ID" value="GAA4202655.1"/>
    <property type="molecule type" value="Genomic_DNA"/>
</dbReference>
<evidence type="ECO:0000313" key="1">
    <source>
        <dbReference type="EMBL" id="GAA4202655.1"/>
    </source>
</evidence>
<name>A0ABP8BB58_9SPHI</name>
<accession>A0ABP8BB58</accession>
<proteinExistence type="predicted"/>
<evidence type="ECO:0000313" key="2">
    <source>
        <dbReference type="Proteomes" id="UP001501772"/>
    </source>
</evidence>
<organism evidence="1 2">
    <name type="scientific">Pedobacter jeongneungensis</name>
    <dbReference type="NCBI Taxonomy" id="947309"/>
    <lineage>
        <taxon>Bacteria</taxon>
        <taxon>Pseudomonadati</taxon>
        <taxon>Bacteroidota</taxon>
        <taxon>Sphingobacteriia</taxon>
        <taxon>Sphingobacteriales</taxon>
        <taxon>Sphingobacteriaceae</taxon>
        <taxon>Pedobacter</taxon>
    </lineage>
</organism>
<dbReference type="Proteomes" id="UP001501772">
    <property type="component" value="Unassembled WGS sequence"/>
</dbReference>
<dbReference type="RefSeq" id="WP_344851106.1">
    <property type="nucleotide sequence ID" value="NZ_BAABBY010000004.1"/>
</dbReference>
<gene>
    <name evidence="1" type="ORF">GCM10022289_17730</name>
</gene>
<comment type="caution">
    <text evidence="1">The sequence shown here is derived from an EMBL/GenBank/DDBJ whole genome shotgun (WGS) entry which is preliminary data.</text>
</comment>
<keyword evidence="2" id="KW-1185">Reference proteome</keyword>
<protein>
    <submittedName>
        <fullName evidence="1">Uncharacterized protein</fullName>
    </submittedName>
</protein>
<dbReference type="PROSITE" id="PS51257">
    <property type="entry name" value="PROKAR_LIPOPROTEIN"/>
    <property type="match status" value="1"/>
</dbReference>
<reference evidence="2" key="1">
    <citation type="journal article" date="2019" name="Int. J. Syst. Evol. Microbiol.">
        <title>The Global Catalogue of Microorganisms (GCM) 10K type strain sequencing project: providing services to taxonomists for standard genome sequencing and annotation.</title>
        <authorList>
            <consortium name="The Broad Institute Genomics Platform"/>
            <consortium name="The Broad Institute Genome Sequencing Center for Infectious Disease"/>
            <person name="Wu L."/>
            <person name="Ma J."/>
        </authorList>
    </citation>
    <scope>NUCLEOTIDE SEQUENCE [LARGE SCALE GENOMIC DNA]</scope>
    <source>
        <strain evidence="2">JCM 17626</strain>
    </source>
</reference>